<dbReference type="Proteomes" id="UP000324974">
    <property type="component" value="Chromosome"/>
</dbReference>
<protein>
    <submittedName>
        <fullName evidence="1">Uncharacterized protein</fullName>
    </submittedName>
</protein>
<gene>
    <name evidence="1" type="ORF">PX52LOC_06393</name>
</gene>
<proteinExistence type="predicted"/>
<evidence type="ECO:0000313" key="1">
    <source>
        <dbReference type="EMBL" id="QEL19325.1"/>
    </source>
</evidence>
<organism evidence="1 2">
    <name type="scientific">Limnoglobus roseus</name>
    <dbReference type="NCBI Taxonomy" id="2598579"/>
    <lineage>
        <taxon>Bacteria</taxon>
        <taxon>Pseudomonadati</taxon>
        <taxon>Planctomycetota</taxon>
        <taxon>Planctomycetia</taxon>
        <taxon>Gemmatales</taxon>
        <taxon>Gemmataceae</taxon>
        <taxon>Limnoglobus</taxon>
    </lineage>
</organism>
<sequence length="125" mass="13995">MIDDNLLEKCRNIVRATVSNAVYAVAALTDDELIQVTALAWLGREFSKEWGEAASKMYEKLLLEARAKHDHASIEYLVAKNNVLQAYIGRGLDLLGLDVFDYDKAMRIAQEKSAFSKPPTEGAYQ</sequence>
<dbReference type="RefSeq" id="WP_168219313.1">
    <property type="nucleotide sequence ID" value="NZ_CP042425.1"/>
</dbReference>
<name>A0A5C1AL22_9BACT</name>
<dbReference type="AlphaFoldDB" id="A0A5C1AL22"/>
<evidence type="ECO:0000313" key="2">
    <source>
        <dbReference type="Proteomes" id="UP000324974"/>
    </source>
</evidence>
<dbReference type="Pfam" id="PF12616">
    <property type="entry name" value="DUF3775"/>
    <property type="match status" value="1"/>
</dbReference>
<keyword evidence="2" id="KW-1185">Reference proteome</keyword>
<reference evidence="2" key="1">
    <citation type="submission" date="2019-08" db="EMBL/GenBank/DDBJ databases">
        <title>Limnoglobus roseus gen. nov., sp. nov., a novel freshwater planctomycete with a giant genome from the family Gemmataceae.</title>
        <authorList>
            <person name="Kulichevskaya I.S."/>
            <person name="Naumoff D.G."/>
            <person name="Miroshnikov K."/>
            <person name="Ivanova A."/>
            <person name="Philippov D.A."/>
            <person name="Hakobyan A."/>
            <person name="Rijpstra I.C."/>
            <person name="Sinninghe Damste J.S."/>
            <person name="Liesack W."/>
            <person name="Dedysh S.N."/>
        </authorList>
    </citation>
    <scope>NUCLEOTIDE SEQUENCE [LARGE SCALE GENOMIC DNA]</scope>
    <source>
        <strain evidence="2">PX52</strain>
    </source>
</reference>
<dbReference type="InterPro" id="IPR022254">
    <property type="entry name" value="DUF3775"/>
</dbReference>
<dbReference type="EMBL" id="CP042425">
    <property type="protein sequence ID" value="QEL19325.1"/>
    <property type="molecule type" value="Genomic_DNA"/>
</dbReference>
<dbReference type="KEGG" id="lrs:PX52LOC_06393"/>
<accession>A0A5C1AL22</accession>